<dbReference type="Proteomes" id="UP000299102">
    <property type="component" value="Unassembled WGS sequence"/>
</dbReference>
<dbReference type="AlphaFoldDB" id="A0A4C1ZFI5"/>
<feature type="compositionally biased region" description="Basic residues" evidence="1">
    <location>
        <begin position="110"/>
        <end position="120"/>
    </location>
</feature>
<feature type="compositionally biased region" description="Pro residues" evidence="1">
    <location>
        <begin position="70"/>
        <end position="81"/>
    </location>
</feature>
<evidence type="ECO:0000313" key="2">
    <source>
        <dbReference type="EMBL" id="GBP87296.1"/>
    </source>
</evidence>
<reference evidence="2 3" key="1">
    <citation type="journal article" date="2019" name="Commun. Biol.">
        <title>The bagworm genome reveals a unique fibroin gene that provides high tensile strength.</title>
        <authorList>
            <person name="Kono N."/>
            <person name="Nakamura H."/>
            <person name="Ohtoshi R."/>
            <person name="Tomita M."/>
            <person name="Numata K."/>
            <person name="Arakawa K."/>
        </authorList>
    </citation>
    <scope>NUCLEOTIDE SEQUENCE [LARGE SCALE GENOMIC DNA]</scope>
</reference>
<evidence type="ECO:0000256" key="1">
    <source>
        <dbReference type="SAM" id="MobiDB-lite"/>
    </source>
</evidence>
<organism evidence="2 3">
    <name type="scientific">Eumeta variegata</name>
    <name type="common">Bagworm moth</name>
    <name type="synonym">Eumeta japonica</name>
    <dbReference type="NCBI Taxonomy" id="151549"/>
    <lineage>
        <taxon>Eukaryota</taxon>
        <taxon>Metazoa</taxon>
        <taxon>Ecdysozoa</taxon>
        <taxon>Arthropoda</taxon>
        <taxon>Hexapoda</taxon>
        <taxon>Insecta</taxon>
        <taxon>Pterygota</taxon>
        <taxon>Neoptera</taxon>
        <taxon>Endopterygota</taxon>
        <taxon>Lepidoptera</taxon>
        <taxon>Glossata</taxon>
        <taxon>Ditrysia</taxon>
        <taxon>Tineoidea</taxon>
        <taxon>Psychidae</taxon>
        <taxon>Oiketicinae</taxon>
        <taxon>Eumeta</taxon>
    </lineage>
</organism>
<gene>
    <name evidence="2" type="ORF">EVAR_86878_1</name>
</gene>
<dbReference type="EMBL" id="BGZK01001850">
    <property type="protein sequence ID" value="GBP87296.1"/>
    <property type="molecule type" value="Genomic_DNA"/>
</dbReference>
<name>A0A4C1ZFI5_EUMVA</name>
<evidence type="ECO:0000313" key="3">
    <source>
        <dbReference type="Proteomes" id="UP000299102"/>
    </source>
</evidence>
<keyword evidence="3" id="KW-1185">Reference proteome</keyword>
<sequence>MERTNPRYRSLLRPTDSGDQGQRVGTSAGVPVTEVPHLPRFQLTKFHCITGRSLRAHHAPCELPSLLLSPRPPPSAPPRPADTPCYPRPQFNIWTRERQGSQLRGFPPKFRGKKSRMGFL</sequence>
<comment type="caution">
    <text evidence="2">The sequence shown here is derived from an EMBL/GenBank/DDBJ whole genome shotgun (WGS) entry which is preliminary data.</text>
</comment>
<feature type="region of interest" description="Disordered" evidence="1">
    <location>
        <begin position="64"/>
        <end position="120"/>
    </location>
</feature>
<proteinExistence type="predicted"/>
<accession>A0A4C1ZFI5</accession>
<protein>
    <submittedName>
        <fullName evidence="2">Uncharacterized protein</fullName>
    </submittedName>
</protein>
<feature type="region of interest" description="Disordered" evidence="1">
    <location>
        <begin position="1"/>
        <end position="31"/>
    </location>
</feature>